<dbReference type="SUPFAM" id="SSF52540">
    <property type="entry name" value="P-loop containing nucleoside triphosphate hydrolases"/>
    <property type="match status" value="1"/>
</dbReference>
<sequence length="1057" mass="118062">MNEASGNTPGTLAPLISTAGKRRRAPDFLSTKAGRSEFWEIKFRARSDFDALSGERVHWTSFDAYQDYLVTARNTGCNVWLIVYEAPTATSEGRWLRAEVRSLVGPGRVEKRYDKSGSEVSAWIWPAASMEMVSGPVPNLVGYSAAVVPDEGDEEPLTLADLRLSERQRRDNGSDAGKRSRGEAAVVAPADRLLEAEVAAGLQVLSNSLGLPKVPRYSVLCVGLRGTRIDDLLGLLHYGIRVFIVSSHYEVHSLDALEMSAFKESRLLEWSILGDAADLGGPTWVIDGALPSDLREGLDPILELADKQGGFNKGQYEIIHAPSSTNLLVSAGAGTGKTETMTERVMFLLSTHTDVESVSNSNARHPYDLRLSDIAFVTFSREAAREMRDRIGRTLMLRRRLCRFCVLPILGWLTQLSMTEVETIHTYAKHLVQTSAGALGVGPSVRVAQQTMPFREILHERLSPYLFDLVAKYREKIPASYVWEDHIEAIWSALEDNGVELMSIEDPSIRLPVADWGPEGAPDVVGAVADAIRDVIREIAPLFRDYCLENQFLRLGQLVPTALSAMKSRDEPRMNPRFLFVDEFQDTDATQMELILEIQSKLKTTLFVVGDPKQGIYRFRGAEGNAFDQLKLRVHRMDDIEFQDFTLSRNFRSGAELLESLHTPFEKWGSVGLLAYDTSDKLRPKISDCDKSESFDTRDLPWRADPAQLAVDDIAMWKREAPNATIAILCRQNWQAGAVQQQLRDKGLPCELLVGGSFYASPAVRELAVLLEAVAAPSSDAALLQLCETRWASGILRGVPPQGVPAHEWLTELKPPLAWADRLVSLANADAYTRTDLEPLRERVRSLAALLSKMPVMAWIVECARVFSPDTCFSDNEVDASEQRRYARCLDHLITLLDMSFKEGSVSVHRVINWLTLQIATNRTEDEPIEWEDIVGKTTALTVHKAKGLEFDRVLVPYTGVKFGKSSARTRVAVMRNERGTPRVIWKWTPGNGAPEYSNVTSTEQELWETDQDETAREEARLLYVAMTRPKERLLIYRAKTSNAAAKPQTWADLLKM</sequence>
<dbReference type="EC" id="5.6.2.4" evidence="7"/>
<dbReference type="GO" id="GO:0004386">
    <property type="term" value="F:helicase activity"/>
    <property type="evidence" value="ECO:0007669"/>
    <property type="project" value="UniProtKB-KW"/>
</dbReference>
<gene>
    <name evidence="12" type="ORF">J2T22_001107</name>
</gene>
<dbReference type="PROSITE" id="PS51217">
    <property type="entry name" value="UVRD_HELICASE_CTER"/>
    <property type="match status" value="1"/>
</dbReference>
<dbReference type="InterPro" id="IPR014017">
    <property type="entry name" value="DNA_helicase_UvrD-like_C"/>
</dbReference>
<dbReference type="Gene3D" id="1.10.486.10">
    <property type="entry name" value="PCRA, domain 4"/>
    <property type="match status" value="1"/>
</dbReference>
<keyword evidence="2 9" id="KW-0378">Hydrolase</keyword>
<keyword evidence="3 9" id="KW-0347">Helicase</keyword>
<evidence type="ECO:0000256" key="3">
    <source>
        <dbReference type="ARBA" id="ARBA00022806"/>
    </source>
</evidence>
<feature type="binding site" evidence="9">
    <location>
        <begin position="331"/>
        <end position="338"/>
    </location>
    <ligand>
        <name>ATP</name>
        <dbReference type="ChEBI" id="CHEBI:30616"/>
    </ligand>
</feature>
<feature type="domain" description="UvrD-like helicase ATP-binding" evidence="10">
    <location>
        <begin position="310"/>
        <end position="654"/>
    </location>
</feature>
<reference evidence="12 13" key="1">
    <citation type="submission" date="2023-07" db="EMBL/GenBank/DDBJ databases">
        <title>Sorghum-associated microbial communities from plants grown in Nebraska, USA.</title>
        <authorList>
            <person name="Schachtman D."/>
        </authorList>
    </citation>
    <scope>NUCLEOTIDE SEQUENCE [LARGE SCALE GENOMIC DNA]</scope>
    <source>
        <strain evidence="12 13">DS994</strain>
    </source>
</reference>
<dbReference type="InterPro" id="IPR000212">
    <property type="entry name" value="DNA_helicase_UvrD/REP"/>
</dbReference>
<keyword evidence="4 9" id="KW-0067">ATP-binding</keyword>
<evidence type="ECO:0000259" key="10">
    <source>
        <dbReference type="PROSITE" id="PS51198"/>
    </source>
</evidence>
<dbReference type="Pfam" id="PF13361">
    <property type="entry name" value="UvrD_C"/>
    <property type="match status" value="2"/>
</dbReference>
<keyword evidence="1 9" id="KW-0547">Nucleotide-binding</keyword>
<evidence type="ECO:0000313" key="13">
    <source>
        <dbReference type="Proteomes" id="UP001226389"/>
    </source>
</evidence>
<organism evidence="12 13">
    <name type="scientific">Pseudarthrobacter defluvii</name>
    <dbReference type="NCBI Taxonomy" id="410837"/>
    <lineage>
        <taxon>Bacteria</taxon>
        <taxon>Bacillati</taxon>
        <taxon>Actinomycetota</taxon>
        <taxon>Actinomycetes</taxon>
        <taxon>Micrococcales</taxon>
        <taxon>Micrococcaceae</taxon>
        <taxon>Pseudarthrobacter</taxon>
    </lineage>
</organism>
<evidence type="ECO:0000256" key="5">
    <source>
        <dbReference type="ARBA" id="ARBA00023235"/>
    </source>
</evidence>
<evidence type="ECO:0000259" key="11">
    <source>
        <dbReference type="PROSITE" id="PS51217"/>
    </source>
</evidence>
<dbReference type="RefSeq" id="WP_307488677.1">
    <property type="nucleotide sequence ID" value="NZ_JAUSSY010000003.1"/>
</dbReference>
<dbReference type="Gene3D" id="3.40.50.300">
    <property type="entry name" value="P-loop containing nucleotide triphosphate hydrolases"/>
    <property type="match status" value="4"/>
</dbReference>
<proteinExistence type="predicted"/>
<dbReference type="PANTHER" id="PTHR11070:SF2">
    <property type="entry name" value="ATP-DEPENDENT DNA HELICASE SRS2"/>
    <property type="match status" value="1"/>
</dbReference>
<dbReference type="Proteomes" id="UP001226389">
    <property type="component" value="Unassembled WGS sequence"/>
</dbReference>
<evidence type="ECO:0000256" key="7">
    <source>
        <dbReference type="ARBA" id="ARBA00034808"/>
    </source>
</evidence>
<comment type="catalytic activity">
    <reaction evidence="6">
        <text>Couples ATP hydrolysis with the unwinding of duplex DNA by translocating in the 3'-5' direction.</text>
        <dbReference type="EC" id="5.6.2.4"/>
    </reaction>
</comment>
<keyword evidence="5" id="KW-0413">Isomerase</keyword>
<dbReference type="PANTHER" id="PTHR11070">
    <property type="entry name" value="UVRD / RECB / PCRA DNA HELICASE FAMILY MEMBER"/>
    <property type="match status" value="1"/>
</dbReference>
<accession>A0ABT9UE71</accession>
<evidence type="ECO:0000256" key="2">
    <source>
        <dbReference type="ARBA" id="ARBA00022801"/>
    </source>
</evidence>
<evidence type="ECO:0000256" key="1">
    <source>
        <dbReference type="ARBA" id="ARBA00022741"/>
    </source>
</evidence>
<evidence type="ECO:0000256" key="8">
    <source>
        <dbReference type="ARBA" id="ARBA00048988"/>
    </source>
</evidence>
<evidence type="ECO:0000256" key="4">
    <source>
        <dbReference type="ARBA" id="ARBA00022840"/>
    </source>
</evidence>
<name>A0ABT9UE71_9MICC</name>
<feature type="domain" description="UvrD-like helicase C-terminal" evidence="11">
    <location>
        <begin position="664"/>
        <end position="948"/>
    </location>
</feature>
<dbReference type="EMBL" id="JAUSSY010000003">
    <property type="protein sequence ID" value="MDQ0117934.1"/>
    <property type="molecule type" value="Genomic_DNA"/>
</dbReference>
<evidence type="ECO:0000256" key="6">
    <source>
        <dbReference type="ARBA" id="ARBA00034617"/>
    </source>
</evidence>
<comment type="caution">
    <text evidence="12">The sequence shown here is derived from an EMBL/GenBank/DDBJ whole genome shotgun (WGS) entry which is preliminary data.</text>
</comment>
<evidence type="ECO:0000313" key="12">
    <source>
        <dbReference type="EMBL" id="MDQ0117934.1"/>
    </source>
</evidence>
<dbReference type="InterPro" id="IPR014016">
    <property type="entry name" value="UvrD-like_ATP-bd"/>
</dbReference>
<comment type="catalytic activity">
    <reaction evidence="8">
        <text>ATP + H2O = ADP + phosphate + H(+)</text>
        <dbReference type="Rhea" id="RHEA:13065"/>
        <dbReference type="ChEBI" id="CHEBI:15377"/>
        <dbReference type="ChEBI" id="CHEBI:15378"/>
        <dbReference type="ChEBI" id="CHEBI:30616"/>
        <dbReference type="ChEBI" id="CHEBI:43474"/>
        <dbReference type="ChEBI" id="CHEBI:456216"/>
        <dbReference type="EC" id="5.6.2.4"/>
    </reaction>
</comment>
<protein>
    <recommendedName>
        <fullName evidence="7">DNA 3'-5' helicase</fullName>
        <ecNumber evidence="7">5.6.2.4</ecNumber>
    </recommendedName>
</protein>
<keyword evidence="13" id="KW-1185">Reference proteome</keyword>
<evidence type="ECO:0000256" key="9">
    <source>
        <dbReference type="PROSITE-ProRule" id="PRU00560"/>
    </source>
</evidence>
<dbReference type="InterPro" id="IPR027417">
    <property type="entry name" value="P-loop_NTPase"/>
</dbReference>
<dbReference type="Pfam" id="PF00580">
    <property type="entry name" value="UvrD-helicase"/>
    <property type="match status" value="1"/>
</dbReference>
<dbReference type="PROSITE" id="PS51198">
    <property type="entry name" value="UVRD_HELICASE_ATP_BIND"/>
    <property type="match status" value="1"/>
</dbReference>